<dbReference type="SUPFAM" id="SSF46894">
    <property type="entry name" value="C-terminal effector domain of the bipartite response regulators"/>
    <property type="match status" value="1"/>
</dbReference>
<keyword evidence="5" id="KW-1185">Reference proteome</keyword>
<dbReference type="PRINTS" id="PR00038">
    <property type="entry name" value="HTHLUXR"/>
</dbReference>
<dbReference type="SUPFAM" id="SSF52540">
    <property type="entry name" value="P-loop containing nucleoside triphosphate hydrolases"/>
    <property type="match status" value="1"/>
</dbReference>
<dbReference type="Pfam" id="PF13191">
    <property type="entry name" value="AAA_16"/>
    <property type="match status" value="1"/>
</dbReference>
<dbReference type="SMART" id="SM00421">
    <property type="entry name" value="HTH_LUXR"/>
    <property type="match status" value="1"/>
</dbReference>
<dbReference type="PANTHER" id="PTHR16305">
    <property type="entry name" value="TESTICULAR SOLUBLE ADENYLYL CYCLASE"/>
    <property type="match status" value="1"/>
</dbReference>
<sequence length="873" mass="91034">MARAWPLVGRDSELAAIGASIRPGSRSRGLVLAGPAGVGKTRLAREALELAAHRGAATRWVCASASSRDIPLGAFADIIDDPGRPAHDAVTRAVGAIGRVAGTTGLVVGVDDVHHLDELSAVLVQRLVVRGVATVLLTLREGEPVRDAVRALWKDEQVRRVDVRPLTRAVTAELLREALGGPVDSATAGRLWALTQGNVLFLRHLVDGEVSAGRLRRVEGLWCWQPSPAHVPPVLAEIVRELMGRFSDGVRDVVDLLALGEPLPAELLGRLTSPEAVEDAESAGLVRIDTDSARLQARLTHPLYGEVRRAGLGTLRSRRLRGSIATGLQADGAETSADVLRRAVLAADSDLPPDPALFLAASHQAVRLFDLVLGERLARAAVDGGGGPDAQLVLALSLSWLSRGKEADALLGGLAGTALQQGTRGLAVAARIGNLFWTLRRPAEAEAVLAGALAAASDESERTLLLAFRAALDASLGHPRRALQRGVRLLFPAPRDDHVALMAAFAVAAGAAVAGDVHLLGRAATIGDEAGRRAFVSIPRFGLGDWHVLGLRLSGDVRAALEVAHRLQAASEDVPGPAHLMGLVLRGHAELACGRVRTAERILREAWAGLRPSPHEFRFRCRTLLALALAMAGDATEARQLLAERSDGGHPAYALMAPDDFLAQAWLHSDVGATSRAVAIAHEAAALARSLDSPAFEVLGLQTALHFGDGTVAARLGELTAVVHGSRARVAAAHARALAAGDGDGLAAASGTWEATGDLLAAADAAAQAALAFTRAGLKGSASAAAARAHRLGLACEGARTPAIRAAARPLPLTAREREIATLAATGLSNRDIAELLVVSVRTVEGHLYRAGHKLGISDRATLGTLLGEGQIE</sequence>
<dbReference type="InterPro" id="IPR027417">
    <property type="entry name" value="P-loop_NTPase"/>
</dbReference>
<dbReference type="CDD" id="cd06170">
    <property type="entry name" value="LuxR_C_like"/>
    <property type="match status" value="1"/>
</dbReference>
<dbReference type="EMBL" id="JBHUHP010000008">
    <property type="protein sequence ID" value="MFD2091507.1"/>
    <property type="molecule type" value="Genomic_DNA"/>
</dbReference>
<evidence type="ECO:0000259" key="3">
    <source>
        <dbReference type="PROSITE" id="PS50043"/>
    </source>
</evidence>
<evidence type="ECO:0000313" key="5">
    <source>
        <dbReference type="Proteomes" id="UP001597402"/>
    </source>
</evidence>
<dbReference type="Pfam" id="PF00196">
    <property type="entry name" value="GerE"/>
    <property type="match status" value="1"/>
</dbReference>
<feature type="domain" description="HTH luxR-type" evidence="3">
    <location>
        <begin position="806"/>
        <end position="871"/>
    </location>
</feature>
<dbReference type="Gene3D" id="3.40.50.300">
    <property type="entry name" value="P-loop containing nucleotide triphosphate hydrolases"/>
    <property type="match status" value="1"/>
</dbReference>
<keyword evidence="1" id="KW-0547">Nucleotide-binding</keyword>
<accession>A0ABW4X7Y3</accession>
<organism evidence="4 5">
    <name type="scientific">Blastococcus deserti</name>
    <dbReference type="NCBI Taxonomy" id="2259033"/>
    <lineage>
        <taxon>Bacteria</taxon>
        <taxon>Bacillati</taxon>
        <taxon>Actinomycetota</taxon>
        <taxon>Actinomycetes</taxon>
        <taxon>Geodermatophilales</taxon>
        <taxon>Geodermatophilaceae</taxon>
        <taxon>Blastococcus</taxon>
    </lineage>
</organism>
<dbReference type="InterPro" id="IPR041664">
    <property type="entry name" value="AAA_16"/>
</dbReference>
<name>A0ABW4X7Y3_9ACTN</name>
<dbReference type="PANTHER" id="PTHR16305:SF35">
    <property type="entry name" value="TRANSCRIPTIONAL ACTIVATOR DOMAIN"/>
    <property type="match status" value="1"/>
</dbReference>
<dbReference type="Proteomes" id="UP001597402">
    <property type="component" value="Unassembled WGS sequence"/>
</dbReference>
<dbReference type="Gene3D" id="1.10.10.10">
    <property type="entry name" value="Winged helix-like DNA-binding domain superfamily/Winged helix DNA-binding domain"/>
    <property type="match status" value="1"/>
</dbReference>
<dbReference type="InterPro" id="IPR036388">
    <property type="entry name" value="WH-like_DNA-bd_sf"/>
</dbReference>
<proteinExistence type="predicted"/>
<protein>
    <submittedName>
        <fullName evidence="4">LuxR C-terminal-related transcriptional regulator</fullName>
    </submittedName>
</protein>
<dbReference type="PROSITE" id="PS00622">
    <property type="entry name" value="HTH_LUXR_1"/>
    <property type="match status" value="1"/>
</dbReference>
<dbReference type="InterPro" id="IPR000792">
    <property type="entry name" value="Tscrpt_reg_LuxR_C"/>
</dbReference>
<dbReference type="InterPro" id="IPR016032">
    <property type="entry name" value="Sig_transdc_resp-reg_C-effctor"/>
</dbReference>
<dbReference type="RefSeq" id="WP_376873856.1">
    <property type="nucleotide sequence ID" value="NZ_JBHUHP010000008.1"/>
</dbReference>
<evidence type="ECO:0000313" key="4">
    <source>
        <dbReference type="EMBL" id="MFD2091507.1"/>
    </source>
</evidence>
<gene>
    <name evidence="4" type="ORF">ACFSHS_07940</name>
</gene>
<dbReference type="PROSITE" id="PS50043">
    <property type="entry name" value="HTH_LUXR_2"/>
    <property type="match status" value="1"/>
</dbReference>
<comment type="caution">
    <text evidence="4">The sequence shown here is derived from an EMBL/GenBank/DDBJ whole genome shotgun (WGS) entry which is preliminary data.</text>
</comment>
<evidence type="ECO:0000256" key="2">
    <source>
        <dbReference type="ARBA" id="ARBA00022840"/>
    </source>
</evidence>
<keyword evidence="2" id="KW-0067">ATP-binding</keyword>
<reference evidence="5" key="1">
    <citation type="journal article" date="2019" name="Int. J. Syst. Evol. Microbiol.">
        <title>The Global Catalogue of Microorganisms (GCM) 10K type strain sequencing project: providing services to taxonomists for standard genome sequencing and annotation.</title>
        <authorList>
            <consortium name="The Broad Institute Genomics Platform"/>
            <consortium name="The Broad Institute Genome Sequencing Center for Infectious Disease"/>
            <person name="Wu L."/>
            <person name="Ma J."/>
        </authorList>
    </citation>
    <scope>NUCLEOTIDE SEQUENCE [LARGE SCALE GENOMIC DNA]</scope>
    <source>
        <strain evidence="5">JCM 3338</strain>
    </source>
</reference>
<evidence type="ECO:0000256" key="1">
    <source>
        <dbReference type="ARBA" id="ARBA00022741"/>
    </source>
</evidence>